<feature type="region of interest" description="Disordered" evidence="7">
    <location>
        <begin position="528"/>
        <end position="549"/>
    </location>
</feature>
<dbReference type="PROSITE" id="PS50023">
    <property type="entry name" value="LIM_DOMAIN_2"/>
    <property type="match status" value="1"/>
</dbReference>
<keyword evidence="10" id="KW-1185">Reference proteome</keyword>
<protein>
    <recommendedName>
        <fullName evidence="8">LIM zinc-binding domain-containing protein</fullName>
    </recommendedName>
</protein>
<keyword evidence="2" id="KW-0677">Repeat</keyword>
<evidence type="ECO:0000256" key="2">
    <source>
        <dbReference type="ARBA" id="ARBA00022737"/>
    </source>
</evidence>
<dbReference type="PANTHER" id="PTHR24209:SF37">
    <property type="entry name" value="LIM ZINC-BINDING DOMAIN-CONTAINING PROTEIN"/>
    <property type="match status" value="1"/>
</dbReference>
<keyword evidence="4" id="KW-0832">Ubl conjugation</keyword>
<dbReference type="PROSITE" id="PS50330">
    <property type="entry name" value="UIM"/>
    <property type="match status" value="1"/>
</dbReference>
<gene>
    <name evidence="9" type="ORF">QVD17_18676</name>
</gene>
<dbReference type="GO" id="GO:0043130">
    <property type="term" value="F:ubiquitin binding"/>
    <property type="evidence" value="ECO:0007669"/>
    <property type="project" value="UniProtKB-ARBA"/>
</dbReference>
<dbReference type="SMART" id="SM00726">
    <property type="entry name" value="UIM"/>
    <property type="match status" value="2"/>
</dbReference>
<dbReference type="GO" id="GO:0046872">
    <property type="term" value="F:metal ion binding"/>
    <property type="evidence" value="ECO:0007669"/>
    <property type="project" value="UniProtKB-KW"/>
</dbReference>
<evidence type="ECO:0000313" key="9">
    <source>
        <dbReference type="EMBL" id="KAK1423375.1"/>
    </source>
</evidence>
<dbReference type="PANTHER" id="PTHR24209">
    <property type="entry name" value="PROTEIN DA1-RELATED 2"/>
    <property type="match status" value="1"/>
</dbReference>
<dbReference type="EMBL" id="JAUHHV010000005">
    <property type="protein sequence ID" value="KAK1423375.1"/>
    <property type="molecule type" value="Genomic_DNA"/>
</dbReference>
<dbReference type="CDD" id="cd09396">
    <property type="entry name" value="LIM_DA1"/>
    <property type="match status" value="1"/>
</dbReference>
<proteinExistence type="predicted"/>
<dbReference type="PROSITE" id="PS00478">
    <property type="entry name" value="LIM_DOMAIN_1"/>
    <property type="match status" value="1"/>
</dbReference>
<feature type="compositionally biased region" description="Basic and acidic residues" evidence="7">
    <location>
        <begin position="135"/>
        <end position="150"/>
    </location>
</feature>
<dbReference type="InterPro" id="IPR003903">
    <property type="entry name" value="UIM_dom"/>
</dbReference>
<evidence type="ECO:0000256" key="3">
    <source>
        <dbReference type="ARBA" id="ARBA00022833"/>
    </source>
</evidence>
<dbReference type="InterPro" id="IPR001781">
    <property type="entry name" value="Znf_LIM"/>
</dbReference>
<dbReference type="GO" id="GO:0016787">
    <property type="term" value="F:hydrolase activity"/>
    <property type="evidence" value="ECO:0007669"/>
    <property type="project" value="UniProtKB-ARBA"/>
</dbReference>
<keyword evidence="5 6" id="KW-0440">LIM domain</keyword>
<feature type="compositionally biased region" description="Basic and acidic residues" evidence="7">
    <location>
        <begin position="115"/>
        <end position="124"/>
    </location>
</feature>
<dbReference type="SUPFAM" id="SSF57716">
    <property type="entry name" value="Glucocorticoid receptor-like (DNA-binding domain)"/>
    <property type="match status" value="1"/>
</dbReference>
<feature type="compositionally biased region" description="Acidic residues" evidence="7">
    <location>
        <begin position="125"/>
        <end position="134"/>
    </location>
</feature>
<feature type="region of interest" description="Disordered" evidence="7">
    <location>
        <begin position="106"/>
        <end position="217"/>
    </location>
</feature>
<evidence type="ECO:0000256" key="6">
    <source>
        <dbReference type="PROSITE-ProRule" id="PRU00125"/>
    </source>
</evidence>
<evidence type="ECO:0000256" key="1">
    <source>
        <dbReference type="ARBA" id="ARBA00022723"/>
    </source>
</evidence>
<dbReference type="InterPro" id="IPR022087">
    <property type="entry name" value="DA1-like_dom"/>
</dbReference>
<dbReference type="FunFam" id="2.10.110.10:FF:000078">
    <property type="entry name" value="Protein DA1-related 1"/>
    <property type="match status" value="1"/>
</dbReference>
<evidence type="ECO:0000259" key="8">
    <source>
        <dbReference type="PROSITE" id="PS50023"/>
    </source>
</evidence>
<dbReference type="AlphaFoldDB" id="A0AAD8NPA3"/>
<dbReference type="InterPro" id="IPR045218">
    <property type="entry name" value="DA1-like"/>
</dbReference>
<keyword evidence="3 6" id="KW-0862">Zinc</keyword>
<keyword evidence="1 6" id="KW-0479">Metal-binding</keyword>
<feature type="compositionally biased region" description="Basic and acidic residues" evidence="7">
    <location>
        <begin position="179"/>
        <end position="192"/>
    </location>
</feature>
<evidence type="ECO:0000256" key="4">
    <source>
        <dbReference type="ARBA" id="ARBA00022843"/>
    </source>
</evidence>
<dbReference type="Gene3D" id="2.10.110.10">
    <property type="entry name" value="Cysteine Rich Protein"/>
    <property type="match status" value="1"/>
</dbReference>
<dbReference type="GO" id="GO:0140096">
    <property type="term" value="F:catalytic activity, acting on a protein"/>
    <property type="evidence" value="ECO:0007669"/>
    <property type="project" value="UniProtKB-ARBA"/>
</dbReference>
<evidence type="ECO:0000256" key="5">
    <source>
        <dbReference type="ARBA" id="ARBA00023038"/>
    </source>
</evidence>
<dbReference type="Proteomes" id="UP001229421">
    <property type="component" value="Unassembled WGS sequence"/>
</dbReference>
<evidence type="ECO:0000256" key="7">
    <source>
        <dbReference type="SAM" id="MobiDB-lite"/>
    </source>
</evidence>
<accession>A0AAD8NPA3</accession>
<dbReference type="GO" id="GO:0032875">
    <property type="term" value="P:regulation of DNA endoreduplication"/>
    <property type="evidence" value="ECO:0007669"/>
    <property type="project" value="UniProtKB-ARBA"/>
</dbReference>
<comment type="caution">
    <text evidence="9">The sequence shown here is derived from an EMBL/GenBank/DDBJ whole genome shotgun (WGS) entry which is preliminary data.</text>
</comment>
<organism evidence="9 10">
    <name type="scientific">Tagetes erecta</name>
    <name type="common">African marigold</name>
    <dbReference type="NCBI Taxonomy" id="13708"/>
    <lineage>
        <taxon>Eukaryota</taxon>
        <taxon>Viridiplantae</taxon>
        <taxon>Streptophyta</taxon>
        <taxon>Embryophyta</taxon>
        <taxon>Tracheophyta</taxon>
        <taxon>Spermatophyta</taxon>
        <taxon>Magnoliopsida</taxon>
        <taxon>eudicotyledons</taxon>
        <taxon>Gunneridae</taxon>
        <taxon>Pentapetalae</taxon>
        <taxon>asterids</taxon>
        <taxon>campanulids</taxon>
        <taxon>Asterales</taxon>
        <taxon>Asteraceae</taxon>
        <taxon>Asteroideae</taxon>
        <taxon>Heliantheae alliance</taxon>
        <taxon>Tageteae</taxon>
        <taxon>Tagetes</taxon>
    </lineage>
</organism>
<name>A0AAD8NPA3_TARER</name>
<dbReference type="Pfam" id="PF00412">
    <property type="entry name" value="LIM"/>
    <property type="match status" value="1"/>
</dbReference>
<dbReference type="Pfam" id="PF12315">
    <property type="entry name" value="DA1-like"/>
    <property type="match status" value="1"/>
</dbReference>
<reference evidence="9" key="1">
    <citation type="journal article" date="2023" name="bioRxiv">
        <title>Improved chromosome-level genome assembly for marigold (Tagetes erecta).</title>
        <authorList>
            <person name="Jiang F."/>
            <person name="Yuan L."/>
            <person name="Wang S."/>
            <person name="Wang H."/>
            <person name="Xu D."/>
            <person name="Wang A."/>
            <person name="Fan W."/>
        </authorList>
    </citation>
    <scope>NUCLEOTIDE SEQUENCE</scope>
    <source>
        <strain evidence="9">WSJ</strain>
        <tissue evidence="9">Leaf</tissue>
    </source>
</reference>
<sequence>MFLEELQDITSNHHTRLNSPNGSFKIVNFICRKRFKRVMGWLTKILKGFGSSNKYSGKHHGRYKNDGIWEYPTTTADTLSDFDSEEIDRAIALSLLEEDAKSIVSTIEEEDDDDDKSHDANNDRSDEDVDEDDENHDHDHYHDDDDHDVHSLSSVEEDDQKQTISSPEDDDESESSYLSEEHNKGKQPIDHEDSTEEDEQLAKALQESLSVPSPPRNNYGDVLSPLPYFYHGGYRICVGCNAEIGHGRFLNCMGGLWHPECFRCHSCNLPISDHEFSMSENRHFHKSCYKEHHHPRCDVCKSFIPTNANGLIEYRAHPFWLQKYCPAHEHDGTPRCCSCERMEARDTKYLLLDDGRKLCLECLDSAIMDTHECQPLYLEIQDFYEGLNMKIEQQVPLLLVERQALNEAMEGEKNGQGHHHMPETRGLCLSEEQTISTITRRPKVGAGRIMDMFTEPYKLIRRCEVTAILILYSLPRLLTGSILAHEMMHAWLRLKGYSNLPPNVEEGICQVLAHMWLESEIMAGSGSANVASTSSSSSSSAPAAASSKKGKRSDCEKHLGAFFKYQIETDTSAAYGDGFREGEQSVQKYGLRSTLDHIRLTGRFPL</sequence>
<evidence type="ECO:0000313" key="10">
    <source>
        <dbReference type="Proteomes" id="UP001229421"/>
    </source>
</evidence>
<dbReference type="SMART" id="SM00132">
    <property type="entry name" value="LIM"/>
    <property type="match status" value="1"/>
</dbReference>
<feature type="domain" description="LIM zinc-binding" evidence="8">
    <location>
        <begin position="235"/>
        <end position="295"/>
    </location>
</feature>
<feature type="compositionally biased region" description="Low complexity" evidence="7">
    <location>
        <begin position="528"/>
        <end position="547"/>
    </location>
</feature>